<gene>
    <name evidence="2" type="ORF">EK21DRAFT_60033</name>
</gene>
<comment type="caution">
    <text evidence="2">The sequence shown here is derived from an EMBL/GenBank/DDBJ whole genome shotgun (WGS) entry which is preliminary data.</text>
</comment>
<dbReference type="Pfam" id="PF06985">
    <property type="entry name" value="HET"/>
    <property type="match status" value="1"/>
</dbReference>
<protein>
    <submittedName>
        <fullName evidence="2">Heterokaryon incompatibility</fullName>
    </submittedName>
</protein>
<dbReference type="PANTHER" id="PTHR24148:SF64">
    <property type="entry name" value="HETEROKARYON INCOMPATIBILITY DOMAIN-CONTAINING PROTEIN"/>
    <property type="match status" value="1"/>
</dbReference>
<keyword evidence="3" id="KW-1185">Reference proteome</keyword>
<dbReference type="Proteomes" id="UP000799777">
    <property type="component" value="Unassembled WGS sequence"/>
</dbReference>
<reference evidence="2" key="1">
    <citation type="journal article" date="2020" name="Stud. Mycol.">
        <title>101 Dothideomycetes genomes: a test case for predicting lifestyles and emergence of pathogens.</title>
        <authorList>
            <person name="Haridas S."/>
            <person name="Albert R."/>
            <person name="Binder M."/>
            <person name="Bloem J."/>
            <person name="Labutti K."/>
            <person name="Salamov A."/>
            <person name="Andreopoulos B."/>
            <person name="Baker S."/>
            <person name="Barry K."/>
            <person name="Bills G."/>
            <person name="Bluhm B."/>
            <person name="Cannon C."/>
            <person name="Castanera R."/>
            <person name="Culley D."/>
            <person name="Daum C."/>
            <person name="Ezra D."/>
            <person name="Gonzalez J."/>
            <person name="Henrissat B."/>
            <person name="Kuo A."/>
            <person name="Liang C."/>
            <person name="Lipzen A."/>
            <person name="Lutzoni F."/>
            <person name="Magnuson J."/>
            <person name="Mondo S."/>
            <person name="Nolan M."/>
            <person name="Ohm R."/>
            <person name="Pangilinan J."/>
            <person name="Park H.-J."/>
            <person name="Ramirez L."/>
            <person name="Alfaro M."/>
            <person name="Sun H."/>
            <person name="Tritt A."/>
            <person name="Yoshinaga Y."/>
            <person name="Zwiers L.-H."/>
            <person name="Turgeon B."/>
            <person name="Goodwin S."/>
            <person name="Spatafora J."/>
            <person name="Crous P."/>
            <person name="Grigoriev I."/>
        </authorList>
    </citation>
    <scope>NUCLEOTIDE SEQUENCE</scope>
    <source>
        <strain evidence="2">CBS 110217</strain>
    </source>
</reference>
<evidence type="ECO:0000313" key="3">
    <source>
        <dbReference type="Proteomes" id="UP000799777"/>
    </source>
</evidence>
<dbReference type="InterPro" id="IPR052895">
    <property type="entry name" value="HetReg/Transcr_Mod"/>
</dbReference>
<sequence>IWIDAMCINQGDDKEKMGQIQMMTDIYRNAKKVMIWLGEEIPETQTTVEQIQNVSVTLKAINSSTPDVDSVITSVFH</sequence>
<evidence type="ECO:0000259" key="1">
    <source>
        <dbReference type="Pfam" id="PF06985"/>
    </source>
</evidence>
<organism evidence="2 3">
    <name type="scientific">Setomelanomma holmii</name>
    <dbReference type="NCBI Taxonomy" id="210430"/>
    <lineage>
        <taxon>Eukaryota</taxon>
        <taxon>Fungi</taxon>
        <taxon>Dikarya</taxon>
        <taxon>Ascomycota</taxon>
        <taxon>Pezizomycotina</taxon>
        <taxon>Dothideomycetes</taxon>
        <taxon>Pleosporomycetidae</taxon>
        <taxon>Pleosporales</taxon>
        <taxon>Pleosporineae</taxon>
        <taxon>Phaeosphaeriaceae</taxon>
        <taxon>Setomelanomma</taxon>
    </lineage>
</organism>
<dbReference type="OrthoDB" id="5386682at2759"/>
<feature type="domain" description="Heterokaryon incompatibility" evidence="1">
    <location>
        <begin position="1"/>
        <end position="56"/>
    </location>
</feature>
<dbReference type="InterPro" id="IPR010730">
    <property type="entry name" value="HET"/>
</dbReference>
<feature type="non-terminal residue" evidence="2">
    <location>
        <position position="1"/>
    </location>
</feature>
<dbReference type="EMBL" id="ML978170">
    <property type="protein sequence ID" value="KAF2032904.1"/>
    <property type="molecule type" value="Genomic_DNA"/>
</dbReference>
<proteinExistence type="predicted"/>
<evidence type="ECO:0000313" key="2">
    <source>
        <dbReference type="EMBL" id="KAF2032904.1"/>
    </source>
</evidence>
<dbReference type="AlphaFoldDB" id="A0A9P4HFZ0"/>
<dbReference type="PANTHER" id="PTHR24148">
    <property type="entry name" value="ANKYRIN REPEAT DOMAIN-CONTAINING PROTEIN 39 HOMOLOG-RELATED"/>
    <property type="match status" value="1"/>
</dbReference>
<accession>A0A9P4HFZ0</accession>
<name>A0A9P4HFZ0_9PLEO</name>